<evidence type="ECO:0000259" key="6">
    <source>
        <dbReference type="PROSITE" id="PS51123"/>
    </source>
</evidence>
<organism evidence="7 8">
    <name type="scientific">Yersinia pestis bv. Antiqua (strain Antiqua)</name>
    <dbReference type="NCBI Taxonomy" id="360102"/>
    <lineage>
        <taxon>Bacteria</taxon>
        <taxon>Pseudomonadati</taxon>
        <taxon>Pseudomonadota</taxon>
        <taxon>Gammaproteobacteria</taxon>
        <taxon>Enterobacterales</taxon>
        <taxon>Yersiniaceae</taxon>
        <taxon>Yersinia</taxon>
    </lineage>
</organism>
<dbReference type="InterPro" id="IPR036737">
    <property type="entry name" value="OmpA-like_sf"/>
</dbReference>
<evidence type="ECO:0000256" key="1">
    <source>
        <dbReference type="ARBA" id="ARBA00004442"/>
    </source>
</evidence>
<dbReference type="PATRIC" id="fig|360102.15.peg.779"/>
<evidence type="ECO:0000313" key="7">
    <source>
        <dbReference type="EMBL" id="ABG14109.1"/>
    </source>
</evidence>
<comment type="subcellular location">
    <subcellularLocation>
        <location evidence="1">Cell outer membrane</location>
    </subcellularLocation>
</comment>
<protein>
    <submittedName>
        <fullName evidence="7">Putative membrane protein</fullName>
    </submittedName>
</protein>
<evidence type="ECO:0000313" key="8">
    <source>
        <dbReference type="Proteomes" id="UP000001971"/>
    </source>
</evidence>
<keyword evidence="5" id="KW-0812">Transmembrane</keyword>
<accession>A0A0E1P0K8</accession>
<reference evidence="7 8" key="1">
    <citation type="journal article" date="2006" name="J. Bacteriol.">
        <title>Complete genome sequence of Yersinia pestis strains Antiqua and Nepal516: evidence of gene reduction in an emerging pathogen.</title>
        <authorList>
            <person name="Chain P.S."/>
            <person name="Hu P."/>
            <person name="Malfatti S.A."/>
            <person name="Radnedge L."/>
            <person name="Larimer F."/>
            <person name="Vergez L.M."/>
            <person name="Worsham P."/>
            <person name="Chu M.C."/>
            <person name="Andersen G.L."/>
        </authorList>
    </citation>
    <scope>NUCLEOTIDE SEQUENCE [LARGE SCALE GENOMIC DNA]</scope>
    <source>
        <strain evidence="7 8">Antiqua</strain>
    </source>
</reference>
<dbReference type="AlphaFoldDB" id="A0A0E1P0K8"/>
<dbReference type="GO" id="GO:0009279">
    <property type="term" value="C:cell outer membrane"/>
    <property type="evidence" value="ECO:0007669"/>
    <property type="project" value="UniProtKB-SubCell"/>
</dbReference>
<dbReference type="Gene3D" id="3.30.1330.60">
    <property type="entry name" value="OmpA-like domain"/>
    <property type="match status" value="1"/>
</dbReference>
<sequence precursor="true">MFKVKLNKTLSLLWLAAVGALLVSVNFKGNALWNNVIFITFLALMVLAIWKHYALKPKHPQVSTPIPQETAEPVEQESTVILILGPYAEKWFSNPESPDSTRFSSHAVWILITNPAALQKRLTYIAEHHPSARVLTFFPFLPDVYENAAVMMSKLTVWQNTFSTLSLRSPLPCVFAIYAQLSNERLSHNSDNAYWTGNINLANQQPIEITQALQSLSQRLELQDINHSRFATQRNVMAHNLFTWLNESGVTNLLQSIFSRTPLRLTDVILSDNGKGFIRHGAWSAWLEKKFGIIPSLASTLSLPPFPAVINDQKPAMKPRVKTPVIKPTPASRGWLWSVCFAAVLLASHMLNTLWQEKNRHEQFNQQMVPLDNISDFSAQYLARSITQLTDEGKILTTCVNTFDVTRWGLSQCKTLLSQINRRIESYENIPVFSFAQKLPLFDSNSTKLKLNSQTNEMMMELLSLVERNKEKKILIVGHSDNTGSSSMNMALSEQRALALRDWLIKRSDITVDNFITKGMGASEPVATNHTEAGREQNRRVEVLILPTQDRTRMTEPKPL</sequence>
<dbReference type="InterPro" id="IPR050330">
    <property type="entry name" value="Bact_OuterMem_StrucFunc"/>
</dbReference>
<dbReference type="PROSITE" id="PS51123">
    <property type="entry name" value="OMPA_2"/>
    <property type="match status" value="1"/>
</dbReference>
<dbReference type="CDD" id="cd07185">
    <property type="entry name" value="OmpA_C-like"/>
    <property type="match status" value="1"/>
</dbReference>
<dbReference type="RefSeq" id="WP_002211588.1">
    <property type="nucleotide sequence ID" value="NC_008150.1"/>
</dbReference>
<feature type="transmembrane region" description="Helical" evidence="5">
    <location>
        <begin position="32"/>
        <end position="50"/>
    </location>
</feature>
<evidence type="ECO:0000256" key="3">
    <source>
        <dbReference type="ARBA" id="ARBA00023237"/>
    </source>
</evidence>
<keyword evidence="3" id="KW-0998">Cell outer membrane</keyword>
<dbReference type="HOGENOM" id="CLU_035799_1_0_6"/>
<keyword evidence="5" id="KW-1133">Transmembrane helix</keyword>
<feature type="domain" description="OmpA-like" evidence="6">
    <location>
        <begin position="429"/>
        <end position="549"/>
    </location>
</feature>
<gene>
    <name evidence="7" type="ordered locus">YPA_2144</name>
</gene>
<dbReference type="Pfam" id="PF00691">
    <property type="entry name" value="OmpA"/>
    <property type="match status" value="1"/>
</dbReference>
<dbReference type="InterPro" id="IPR006665">
    <property type="entry name" value="OmpA-like"/>
</dbReference>
<dbReference type="InterPro" id="IPR006664">
    <property type="entry name" value="OMP_bac"/>
</dbReference>
<keyword evidence="2 4" id="KW-0472">Membrane</keyword>
<evidence type="ECO:0000256" key="2">
    <source>
        <dbReference type="ARBA" id="ARBA00023136"/>
    </source>
</evidence>
<dbReference type="Proteomes" id="UP000001971">
    <property type="component" value="Chromosome"/>
</dbReference>
<evidence type="ECO:0000256" key="5">
    <source>
        <dbReference type="SAM" id="Phobius"/>
    </source>
</evidence>
<evidence type="ECO:0000256" key="4">
    <source>
        <dbReference type="PROSITE-ProRule" id="PRU00473"/>
    </source>
</evidence>
<dbReference type="PRINTS" id="PR01021">
    <property type="entry name" value="OMPADOMAIN"/>
</dbReference>
<dbReference type="KEGG" id="ypa:YPA_2144"/>
<dbReference type="PANTHER" id="PTHR30329">
    <property type="entry name" value="STATOR ELEMENT OF FLAGELLAR MOTOR COMPLEX"/>
    <property type="match status" value="1"/>
</dbReference>
<dbReference type="PANTHER" id="PTHR30329:SF21">
    <property type="entry name" value="LIPOPROTEIN YIAD-RELATED"/>
    <property type="match status" value="1"/>
</dbReference>
<name>A0A0E1P0K8_YERPA</name>
<dbReference type="EMBL" id="CP000308">
    <property type="protein sequence ID" value="ABG14109.1"/>
    <property type="molecule type" value="Genomic_DNA"/>
</dbReference>
<dbReference type="SUPFAM" id="SSF103088">
    <property type="entry name" value="OmpA-like"/>
    <property type="match status" value="1"/>
</dbReference>
<proteinExistence type="predicted"/>
<dbReference type="GeneID" id="57975749"/>